<dbReference type="Gene3D" id="3.40.720.10">
    <property type="entry name" value="Alkaline Phosphatase, subunit A"/>
    <property type="match status" value="1"/>
</dbReference>
<comment type="caution">
    <text evidence="1">The sequence shown here is derived from an EMBL/GenBank/DDBJ whole genome shotgun (WGS) entry which is preliminary data.</text>
</comment>
<dbReference type="Proteomes" id="UP000479226">
    <property type="component" value="Unassembled WGS sequence"/>
</dbReference>
<protein>
    <submittedName>
        <fullName evidence="1">Alkaline phosphatase family protein</fullName>
    </submittedName>
</protein>
<evidence type="ECO:0000313" key="1">
    <source>
        <dbReference type="EMBL" id="NGN84608.1"/>
    </source>
</evidence>
<proteinExistence type="predicted"/>
<dbReference type="PANTHER" id="PTHR10151:SF120">
    <property type="entry name" value="BIS(5'-ADENOSYL)-TRIPHOSPHATASE"/>
    <property type="match status" value="1"/>
</dbReference>
<dbReference type="PANTHER" id="PTHR10151">
    <property type="entry name" value="ECTONUCLEOTIDE PYROPHOSPHATASE/PHOSPHODIESTERASE"/>
    <property type="match status" value="1"/>
</dbReference>
<organism evidence="1 2">
    <name type="scientific">Arthrobacter silviterrae</name>
    <dbReference type="NCBI Taxonomy" id="2026658"/>
    <lineage>
        <taxon>Bacteria</taxon>
        <taxon>Bacillati</taxon>
        <taxon>Actinomycetota</taxon>
        <taxon>Actinomycetes</taxon>
        <taxon>Micrococcales</taxon>
        <taxon>Micrococcaceae</taxon>
        <taxon>Arthrobacter</taxon>
    </lineage>
</organism>
<accession>A0ABX0DD96</accession>
<reference evidence="1 2" key="1">
    <citation type="submission" date="2020-02" db="EMBL/GenBank/DDBJ databases">
        <title>Genome sequence of the type strain DSM 27180 of Arthrobacter silviterrae.</title>
        <authorList>
            <person name="Gao J."/>
            <person name="Sun J."/>
        </authorList>
    </citation>
    <scope>NUCLEOTIDE SEQUENCE [LARGE SCALE GENOMIC DNA]</scope>
    <source>
        <strain evidence="1 2">DSM 27180</strain>
    </source>
</reference>
<dbReference type="Pfam" id="PF01663">
    <property type="entry name" value="Phosphodiest"/>
    <property type="match status" value="1"/>
</dbReference>
<keyword evidence="2" id="KW-1185">Reference proteome</keyword>
<sequence length="371" mass="39898">MGASGFSNVLRLPAARRICVVLVDGLGKALLTQRAGHAPFLRGVMAADGGGEHPRTLHAAFPSTTATSLTSLGTGQVPGQHGMLGYDVLDPEQDKVVNLLGNWDGGVDPQRWQPFPTVFEQLDGRIPTATVSLPKFAQSPMTRAALRGSTFLGATSPQARVQVAAETLAAHPTMLLYLYWSELDKAGHGHGADSAKWESQLEELDAGMKRLAATVPPDTLILLTADHGMVDVPRPARIDYSQYPELVDGVRHTAGEPRMVHLYLEPDAGPGTCARLVAAWLERFGTKAWVLTKDEAVASGYFGEVRDGASGRIGDILVLARETIAFYDMRRVGPHAIEVVGQHGSITKAEREVPLLRIPVTARSPKGSKRR</sequence>
<name>A0ABX0DD96_9MICC</name>
<dbReference type="InterPro" id="IPR002591">
    <property type="entry name" value="Phosphodiest/P_Trfase"/>
</dbReference>
<dbReference type="InterPro" id="IPR017850">
    <property type="entry name" value="Alkaline_phosphatase_core_sf"/>
</dbReference>
<dbReference type="SUPFAM" id="SSF53649">
    <property type="entry name" value="Alkaline phosphatase-like"/>
    <property type="match status" value="1"/>
</dbReference>
<evidence type="ECO:0000313" key="2">
    <source>
        <dbReference type="Proteomes" id="UP000479226"/>
    </source>
</evidence>
<dbReference type="EMBL" id="JAAKZI010000027">
    <property type="protein sequence ID" value="NGN84608.1"/>
    <property type="molecule type" value="Genomic_DNA"/>
</dbReference>
<gene>
    <name evidence="1" type="ORF">G6N77_14240</name>
</gene>